<comment type="caution">
    <text evidence="2">The sequence shown here is derived from an EMBL/GenBank/DDBJ whole genome shotgun (WGS) entry which is preliminary data.</text>
</comment>
<evidence type="ECO:0000313" key="2">
    <source>
        <dbReference type="EMBL" id="MBL0406995.1"/>
    </source>
</evidence>
<feature type="non-terminal residue" evidence="2">
    <location>
        <position position="67"/>
    </location>
</feature>
<accession>A0A937D405</accession>
<name>A0A937D405_9HYPH</name>
<evidence type="ECO:0000313" key="3">
    <source>
        <dbReference type="Proteomes" id="UP000605848"/>
    </source>
</evidence>
<proteinExistence type="predicted"/>
<gene>
    <name evidence="2" type="ORF">JKG68_23950</name>
</gene>
<organism evidence="2 3">
    <name type="scientific">Microvirga aerilata</name>
    <dbReference type="NCBI Taxonomy" id="670292"/>
    <lineage>
        <taxon>Bacteria</taxon>
        <taxon>Pseudomonadati</taxon>
        <taxon>Pseudomonadota</taxon>
        <taxon>Alphaproteobacteria</taxon>
        <taxon>Hyphomicrobiales</taxon>
        <taxon>Methylobacteriaceae</taxon>
        <taxon>Microvirga</taxon>
    </lineage>
</organism>
<keyword evidence="3" id="KW-1185">Reference proteome</keyword>
<reference evidence="2" key="1">
    <citation type="submission" date="2021-01" db="EMBL/GenBank/DDBJ databases">
        <title>Microvirga sp.</title>
        <authorList>
            <person name="Kim M.K."/>
        </authorList>
    </citation>
    <scope>NUCLEOTIDE SEQUENCE</scope>
    <source>
        <strain evidence="2">5420S-16</strain>
    </source>
</reference>
<dbReference type="EMBL" id="JAEQMY010000058">
    <property type="protein sequence ID" value="MBL0406995.1"/>
    <property type="molecule type" value="Genomic_DNA"/>
</dbReference>
<dbReference type="AlphaFoldDB" id="A0A937D405"/>
<evidence type="ECO:0000256" key="1">
    <source>
        <dbReference type="SAM" id="SignalP"/>
    </source>
</evidence>
<sequence>MSARTYRLLAAASVLALSLADAGAQSPVPRQNPAAGAIVAAKGGEEMRFVREDLWRAAQIQQNVVGG</sequence>
<feature type="chain" id="PRO_5038118492" evidence="1">
    <location>
        <begin position="25"/>
        <end position="67"/>
    </location>
</feature>
<protein>
    <submittedName>
        <fullName evidence="2">Uncharacterized protein</fullName>
    </submittedName>
</protein>
<keyword evidence="1" id="KW-0732">Signal</keyword>
<dbReference type="RefSeq" id="WP_202063852.1">
    <property type="nucleotide sequence ID" value="NZ_JAEQMY010000058.1"/>
</dbReference>
<dbReference type="Proteomes" id="UP000605848">
    <property type="component" value="Unassembled WGS sequence"/>
</dbReference>
<feature type="signal peptide" evidence="1">
    <location>
        <begin position="1"/>
        <end position="24"/>
    </location>
</feature>